<accession>A0ABU0CLF9</accession>
<dbReference type="EMBL" id="JAUSUQ010000001">
    <property type="protein sequence ID" value="MDQ0337259.1"/>
    <property type="molecule type" value="Genomic_DNA"/>
</dbReference>
<proteinExistence type="inferred from homology"/>
<evidence type="ECO:0000256" key="6">
    <source>
        <dbReference type="PIRNR" id="PIRNR002889"/>
    </source>
</evidence>
<evidence type="ECO:0000256" key="2">
    <source>
        <dbReference type="ARBA" id="ARBA00009677"/>
    </source>
</evidence>
<evidence type="ECO:0000256" key="3">
    <source>
        <dbReference type="ARBA" id="ARBA00014376"/>
    </source>
</evidence>
<evidence type="ECO:0000313" key="8">
    <source>
        <dbReference type="EMBL" id="MDQ0337259.1"/>
    </source>
</evidence>
<organism evidence="8 9">
    <name type="scientific">Caldalkalibacillus uzonensis</name>
    <dbReference type="NCBI Taxonomy" id="353224"/>
    <lineage>
        <taxon>Bacteria</taxon>
        <taxon>Bacillati</taxon>
        <taxon>Bacillota</taxon>
        <taxon>Bacilli</taxon>
        <taxon>Bacillales</taxon>
        <taxon>Bacillaceae</taxon>
        <taxon>Caldalkalibacillus</taxon>
    </lineage>
</organism>
<gene>
    <name evidence="8" type="ORF">J2S00_000029</name>
</gene>
<dbReference type="InterPro" id="IPR001444">
    <property type="entry name" value="Flag_bb_rod_N"/>
</dbReference>
<comment type="subcellular location">
    <subcellularLocation>
        <location evidence="1 6">Bacterial flagellum basal body</location>
    </subcellularLocation>
</comment>
<name>A0ABU0CLF9_9BACI</name>
<keyword evidence="4 6" id="KW-0975">Bacterial flagellum</keyword>
<dbReference type="RefSeq" id="WP_307334164.1">
    <property type="nucleotide sequence ID" value="NZ_JAUSUQ010000001.1"/>
</dbReference>
<comment type="function">
    <text evidence="5 6">Structural component of flagellum, the bacterial motility apparatus. Part of the rod structure of flagellar basal body.</text>
</comment>
<comment type="similarity">
    <text evidence="2 6">Belongs to the flagella basal body rod proteins family.</text>
</comment>
<dbReference type="NCBIfam" id="TIGR01396">
    <property type="entry name" value="FlgB"/>
    <property type="match status" value="1"/>
</dbReference>
<evidence type="ECO:0000256" key="5">
    <source>
        <dbReference type="ARBA" id="ARBA00024934"/>
    </source>
</evidence>
<dbReference type="PANTHER" id="PTHR30435:SF12">
    <property type="entry name" value="FLAGELLAR BASAL BODY ROD PROTEIN FLGB"/>
    <property type="match status" value="1"/>
</dbReference>
<evidence type="ECO:0000256" key="4">
    <source>
        <dbReference type="ARBA" id="ARBA00023143"/>
    </source>
</evidence>
<keyword evidence="8" id="KW-0966">Cell projection</keyword>
<comment type="caution">
    <text evidence="8">The sequence shown here is derived from an EMBL/GenBank/DDBJ whole genome shotgun (WGS) entry which is preliminary data.</text>
</comment>
<evidence type="ECO:0000256" key="1">
    <source>
        <dbReference type="ARBA" id="ARBA00004117"/>
    </source>
</evidence>
<evidence type="ECO:0000259" key="7">
    <source>
        <dbReference type="Pfam" id="PF00460"/>
    </source>
</evidence>
<dbReference type="InterPro" id="IPR019776">
    <property type="entry name" value="Flagellar_basal_body_rod_CS"/>
</dbReference>
<sequence length="134" mass="15402">MHLFSGTFGLVEKALDAAALRHTTIASNIANADTPYYKRRDVSFAAELQKAVDRRNQSLSAYRTDRRHLPFKHQTSLEPRVIIDQHTMYNHNGNNVDMDFEMAELAKNQIKYHALIDRANGHLQKLRTVINEGR</sequence>
<keyword evidence="8" id="KW-0969">Cilium</keyword>
<reference evidence="8 9" key="1">
    <citation type="submission" date="2023-07" db="EMBL/GenBank/DDBJ databases">
        <title>Genomic Encyclopedia of Type Strains, Phase IV (KMG-IV): sequencing the most valuable type-strain genomes for metagenomic binning, comparative biology and taxonomic classification.</title>
        <authorList>
            <person name="Goeker M."/>
        </authorList>
    </citation>
    <scope>NUCLEOTIDE SEQUENCE [LARGE SCALE GENOMIC DNA]</scope>
    <source>
        <strain evidence="8 9">DSM 17740</strain>
    </source>
</reference>
<dbReference type="InterPro" id="IPR006300">
    <property type="entry name" value="FlgB"/>
</dbReference>
<evidence type="ECO:0000313" key="9">
    <source>
        <dbReference type="Proteomes" id="UP001232445"/>
    </source>
</evidence>
<dbReference type="PANTHER" id="PTHR30435">
    <property type="entry name" value="FLAGELLAR PROTEIN"/>
    <property type="match status" value="1"/>
</dbReference>
<feature type="domain" description="Flagellar basal body rod protein N-terminal" evidence="7">
    <location>
        <begin position="14"/>
        <end position="38"/>
    </location>
</feature>
<dbReference type="PIRSF" id="PIRSF002889">
    <property type="entry name" value="Rod_FlgB"/>
    <property type="match status" value="1"/>
</dbReference>
<protein>
    <recommendedName>
        <fullName evidence="3 6">Flagellar basal body rod protein FlgB</fullName>
    </recommendedName>
</protein>
<comment type="subunit">
    <text evidence="6">The basal body constitutes a major portion of the flagellar organelle and consists of a number of rings mounted on a central rod.</text>
</comment>
<keyword evidence="9" id="KW-1185">Reference proteome</keyword>
<dbReference type="PROSITE" id="PS00588">
    <property type="entry name" value="FLAGELLA_BB_ROD"/>
    <property type="match status" value="1"/>
</dbReference>
<dbReference type="Proteomes" id="UP001232445">
    <property type="component" value="Unassembled WGS sequence"/>
</dbReference>
<dbReference type="Pfam" id="PF00460">
    <property type="entry name" value="Flg_bb_rod"/>
    <property type="match status" value="1"/>
</dbReference>
<keyword evidence="8" id="KW-0282">Flagellum</keyword>